<evidence type="ECO:0000256" key="4">
    <source>
        <dbReference type="SAM" id="Phobius"/>
    </source>
</evidence>
<dbReference type="PROSITE" id="PS51382">
    <property type="entry name" value="SPX"/>
    <property type="match status" value="1"/>
</dbReference>
<accession>A0ABP0UGU7</accession>
<keyword evidence="4" id="KW-0812">Transmembrane</keyword>
<proteinExistence type="predicted"/>
<name>A0ABP0UGU7_9BRYO</name>
<dbReference type="Pfam" id="PF03105">
    <property type="entry name" value="SPX"/>
    <property type="match status" value="1"/>
</dbReference>
<dbReference type="EMBL" id="OZ019895">
    <property type="protein sequence ID" value="CAK9220924.1"/>
    <property type="molecule type" value="Genomic_DNA"/>
</dbReference>
<evidence type="ECO:0000256" key="1">
    <source>
        <dbReference type="ARBA" id="ARBA00004123"/>
    </source>
</evidence>
<dbReference type="Proteomes" id="UP001497512">
    <property type="component" value="Chromosome 3"/>
</dbReference>
<comment type="subcellular location">
    <subcellularLocation>
        <location evidence="1">Nucleus</location>
    </subcellularLocation>
</comment>
<dbReference type="InterPro" id="IPR004331">
    <property type="entry name" value="SPX_dom"/>
</dbReference>
<keyword evidence="2" id="KW-0539">Nucleus</keyword>
<keyword evidence="4" id="KW-1133">Transmembrane helix</keyword>
<feature type="domain" description="SPX" evidence="5">
    <location>
        <begin position="1"/>
        <end position="213"/>
    </location>
</feature>
<sequence>MKFGKILAGVVEKAPPEYLGKFLSYKLLKRHIFLHKMGACQCALARQIEGEIELRRPLASGAGASHCHECNRPIYAIEHDGKFTSSVHDGGDNGPRAEDHLQSQVLEFKRLLRIQLWKINVFFTATRQFCYFTMTELNNMRINEEARQNILHPSGRRYWSHDTLLRIRQRLFSLSAMMALLGNYSYLNFAAFIKILKKHDKLTGSNVRAEFVQHILLQEDSFVFTEELNAYASICLSLLDRFPEPHTARRRAAAAGTTFLIRARGGPLLVPAPTVADSGEEPVNDTSDCESSTETRPNLLRRRPLVRSPYARPAWSPAECVYMRAATAAVAAGIMVSTTVGSTHNCHSMYPPNV</sequence>
<evidence type="ECO:0000313" key="7">
    <source>
        <dbReference type="Proteomes" id="UP001497512"/>
    </source>
</evidence>
<organism evidence="6 7">
    <name type="scientific">Sphagnum troendelagicum</name>
    <dbReference type="NCBI Taxonomy" id="128251"/>
    <lineage>
        <taxon>Eukaryota</taxon>
        <taxon>Viridiplantae</taxon>
        <taxon>Streptophyta</taxon>
        <taxon>Embryophyta</taxon>
        <taxon>Bryophyta</taxon>
        <taxon>Sphagnophytina</taxon>
        <taxon>Sphagnopsida</taxon>
        <taxon>Sphagnales</taxon>
        <taxon>Sphagnaceae</taxon>
        <taxon>Sphagnum</taxon>
    </lineage>
</organism>
<evidence type="ECO:0000256" key="3">
    <source>
        <dbReference type="SAM" id="MobiDB-lite"/>
    </source>
</evidence>
<keyword evidence="4" id="KW-0472">Membrane</keyword>
<protein>
    <recommendedName>
        <fullName evidence="5">SPX domain-containing protein</fullName>
    </recommendedName>
</protein>
<feature type="region of interest" description="Disordered" evidence="3">
    <location>
        <begin position="273"/>
        <end position="300"/>
    </location>
</feature>
<reference evidence="6" key="1">
    <citation type="submission" date="2024-02" db="EMBL/GenBank/DDBJ databases">
        <authorList>
            <consortium name="ELIXIR-Norway"/>
            <consortium name="Elixir Norway"/>
        </authorList>
    </citation>
    <scope>NUCLEOTIDE SEQUENCE</scope>
</reference>
<dbReference type="InterPro" id="IPR031142">
    <property type="entry name" value="SPX_prot"/>
</dbReference>
<keyword evidence="7" id="KW-1185">Reference proteome</keyword>
<evidence type="ECO:0000313" key="6">
    <source>
        <dbReference type="EMBL" id="CAK9220924.1"/>
    </source>
</evidence>
<evidence type="ECO:0000259" key="5">
    <source>
        <dbReference type="PROSITE" id="PS51382"/>
    </source>
</evidence>
<feature type="compositionally biased region" description="Polar residues" evidence="3">
    <location>
        <begin position="284"/>
        <end position="295"/>
    </location>
</feature>
<feature type="transmembrane region" description="Helical" evidence="4">
    <location>
        <begin position="171"/>
        <end position="193"/>
    </location>
</feature>
<dbReference type="PANTHER" id="PTHR45978">
    <property type="entry name" value="SPX DOMAIN-CONTAINING PROTEIN 3"/>
    <property type="match status" value="1"/>
</dbReference>
<dbReference type="PANTHER" id="PTHR45978:SF5">
    <property type="entry name" value="SPX DOMAIN-CONTAINING PROTEIN 2"/>
    <property type="match status" value="1"/>
</dbReference>
<evidence type="ECO:0000256" key="2">
    <source>
        <dbReference type="ARBA" id="ARBA00023242"/>
    </source>
</evidence>
<gene>
    <name evidence="6" type="ORF">CSSPTR1EN2_LOCUS15699</name>
</gene>